<comment type="caution">
    <text evidence="2">The sequence shown here is derived from an EMBL/GenBank/DDBJ whole genome shotgun (WGS) entry which is preliminary data.</text>
</comment>
<evidence type="ECO:0000313" key="2">
    <source>
        <dbReference type="EMBL" id="KAL3638385.1"/>
    </source>
</evidence>
<feature type="region of interest" description="Disordered" evidence="1">
    <location>
        <begin position="83"/>
        <end position="118"/>
    </location>
</feature>
<proteinExistence type="predicted"/>
<dbReference type="EMBL" id="JAVIJP010000019">
    <property type="protein sequence ID" value="KAL3638385.1"/>
    <property type="molecule type" value="Genomic_DNA"/>
</dbReference>
<dbReference type="AlphaFoldDB" id="A0ABD3D7U3"/>
<evidence type="ECO:0000313" key="3">
    <source>
        <dbReference type="Proteomes" id="UP001632038"/>
    </source>
</evidence>
<dbReference type="PANTHER" id="PTHR34689">
    <property type="entry name" value="NUCLEIC ACID-BINDING PROTEIN"/>
    <property type="match status" value="1"/>
</dbReference>
<reference evidence="3" key="1">
    <citation type="journal article" date="2024" name="IScience">
        <title>Strigolactones Initiate the Formation of Haustorium-like Structures in Castilleja.</title>
        <authorList>
            <person name="Buerger M."/>
            <person name="Peterson D."/>
            <person name="Chory J."/>
        </authorList>
    </citation>
    <scope>NUCLEOTIDE SEQUENCE [LARGE SCALE GENOMIC DNA]</scope>
</reference>
<accession>A0ABD3D7U3</accession>
<evidence type="ECO:0000256" key="1">
    <source>
        <dbReference type="SAM" id="MobiDB-lite"/>
    </source>
</evidence>
<gene>
    <name evidence="2" type="ORF">CASFOL_017756</name>
</gene>
<organism evidence="2 3">
    <name type="scientific">Castilleja foliolosa</name>
    <dbReference type="NCBI Taxonomy" id="1961234"/>
    <lineage>
        <taxon>Eukaryota</taxon>
        <taxon>Viridiplantae</taxon>
        <taxon>Streptophyta</taxon>
        <taxon>Embryophyta</taxon>
        <taxon>Tracheophyta</taxon>
        <taxon>Spermatophyta</taxon>
        <taxon>Magnoliopsida</taxon>
        <taxon>eudicotyledons</taxon>
        <taxon>Gunneridae</taxon>
        <taxon>Pentapetalae</taxon>
        <taxon>asterids</taxon>
        <taxon>lamiids</taxon>
        <taxon>Lamiales</taxon>
        <taxon>Orobanchaceae</taxon>
        <taxon>Pedicularideae</taxon>
        <taxon>Castillejinae</taxon>
        <taxon>Castilleja</taxon>
    </lineage>
</organism>
<protein>
    <submittedName>
        <fullName evidence="2">Uncharacterized protein</fullName>
    </submittedName>
</protein>
<keyword evidence="3" id="KW-1185">Reference proteome</keyword>
<dbReference type="PANTHER" id="PTHR34689:SF1">
    <property type="entry name" value="NUCLEIC ACID-BINDING PROTEIN"/>
    <property type="match status" value="1"/>
</dbReference>
<sequence>MFVFSRMFHFGPITLFVGLIVDFAQTSLSNSYFIFSAQQTSIYHNFVHLSNRSHHHVSCLFYTIPPYSYIHCPSIRMDLGRNEFGAAPSTDDRRTSKLPGSEPEPDSASGNDGEFRNSDGNKRPVFTAWLAQVNLESLPNWEEKQLFKDSMEDHNTATFPSKRYYNLDSYYQRQMEKEMKKGFAKVVESERTVFNDEEIRSSLIYRQELQRERDRRKEQEVEALKRSMQSGMAQAMKEQAHLREEMAYQYKIGNLEAAAAIRRRLEPDLAT</sequence>
<dbReference type="Proteomes" id="UP001632038">
    <property type="component" value="Unassembled WGS sequence"/>
</dbReference>
<name>A0ABD3D7U3_9LAMI</name>